<name>A0AB34JFM7_PRYPA</name>
<proteinExistence type="predicted"/>
<feature type="transmembrane region" description="Helical" evidence="1">
    <location>
        <begin position="245"/>
        <end position="264"/>
    </location>
</feature>
<feature type="transmembrane region" description="Helical" evidence="1">
    <location>
        <begin position="103"/>
        <end position="123"/>
    </location>
</feature>
<comment type="caution">
    <text evidence="2">The sequence shown here is derived from an EMBL/GenBank/DDBJ whole genome shotgun (WGS) entry which is preliminary data.</text>
</comment>
<feature type="transmembrane region" description="Helical" evidence="1">
    <location>
        <begin position="210"/>
        <end position="233"/>
    </location>
</feature>
<protein>
    <recommendedName>
        <fullName evidence="4">Glycerophosphocholine acyltransferase 1</fullName>
    </recommendedName>
</protein>
<evidence type="ECO:0000256" key="1">
    <source>
        <dbReference type="SAM" id="Phobius"/>
    </source>
</evidence>
<dbReference type="AlphaFoldDB" id="A0AB34JFM7"/>
<feature type="transmembrane region" description="Helical" evidence="1">
    <location>
        <begin position="178"/>
        <end position="198"/>
    </location>
</feature>
<evidence type="ECO:0008006" key="4">
    <source>
        <dbReference type="Google" id="ProtNLM"/>
    </source>
</evidence>
<feature type="transmembrane region" description="Helical" evidence="1">
    <location>
        <begin position="72"/>
        <end position="96"/>
    </location>
</feature>
<accession>A0AB34JFM7</accession>
<gene>
    <name evidence="2" type="ORF">AB1Y20_022349</name>
</gene>
<keyword evidence="1" id="KW-0472">Membrane</keyword>
<feature type="transmembrane region" description="Helical" evidence="1">
    <location>
        <begin position="135"/>
        <end position="157"/>
    </location>
</feature>
<keyword evidence="3" id="KW-1185">Reference proteome</keyword>
<evidence type="ECO:0000313" key="2">
    <source>
        <dbReference type="EMBL" id="KAL1520785.1"/>
    </source>
</evidence>
<sequence length="268" mass="30565">MAAGRKKWLLLDNDGSYNGFFNFVPRRLRVGPWSPVAWLFLVAWPAALYRFMPPLLFAPPDGQREQLVWSDVVVVAWCCIVIVRGSMSASPVIFFITYTGWSWLLLTAHAGSITLASICTPLLESHLLWFREAIRFPLAVSATITAVLWNFLLLPFLTFYAKRKGAERRQFLRWNFNFTMSSIHVCNVPLAWLSLYGGSDAVRTLGPADLWVAMLLLYSYAVLYLFVLDRFGLHFYCMFSPRSHLCGFCYAVLLACYVGCFRLWGGVI</sequence>
<organism evidence="2 3">
    <name type="scientific">Prymnesium parvum</name>
    <name type="common">Toxic golden alga</name>
    <dbReference type="NCBI Taxonomy" id="97485"/>
    <lineage>
        <taxon>Eukaryota</taxon>
        <taxon>Haptista</taxon>
        <taxon>Haptophyta</taxon>
        <taxon>Prymnesiophyceae</taxon>
        <taxon>Prymnesiales</taxon>
        <taxon>Prymnesiaceae</taxon>
        <taxon>Prymnesium</taxon>
    </lineage>
</organism>
<evidence type="ECO:0000313" key="3">
    <source>
        <dbReference type="Proteomes" id="UP001515480"/>
    </source>
</evidence>
<dbReference type="EMBL" id="JBGBPQ010000008">
    <property type="protein sequence ID" value="KAL1520785.1"/>
    <property type="molecule type" value="Genomic_DNA"/>
</dbReference>
<keyword evidence="1" id="KW-1133">Transmembrane helix</keyword>
<dbReference type="Proteomes" id="UP001515480">
    <property type="component" value="Unassembled WGS sequence"/>
</dbReference>
<reference evidence="2 3" key="1">
    <citation type="journal article" date="2024" name="Science">
        <title>Giant polyketide synthase enzymes in the biosynthesis of giant marine polyether toxins.</title>
        <authorList>
            <person name="Fallon T.R."/>
            <person name="Shende V.V."/>
            <person name="Wierzbicki I.H."/>
            <person name="Pendleton A.L."/>
            <person name="Watervoot N.F."/>
            <person name="Auber R.P."/>
            <person name="Gonzalez D.J."/>
            <person name="Wisecaver J.H."/>
            <person name="Moore B.S."/>
        </authorList>
    </citation>
    <scope>NUCLEOTIDE SEQUENCE [LARGE SCALE GENOMIC DNA]</scope>
    <source>
        <strain evidence="2 3">12B1</strain>
    </source>
</reference>
<keyword evidence="1" id="KW-0812">Transmembrane</keyword>
<feature type="transmembrane region" description="Helical" evidence="1">
    <location>
        <begin position="36"/>
        <end position="52"/>
    </location>
</feature>